<dbReference type="Pfam" id="PF13289">
    <property type="entry name" value="SIR2_2"/>
    <property type="match status" value="1"/>
</dbReference>
<proteinExistence type="predicted"/>
<gene>
    <name evidence="1" type="ORF">J2S44_000281</name>
</gene>
<comment type="caution">
    <text evidence="1">The sequence shown here is derived from an EMBL/GenBank/DDBJ whole genome shotgun (WGS) entry which is preliminary data.</text>
</comment>
<keyword evidence="2" id="KW-1185">Reference proteome</keyword>
<evidence type="ECO:0000313" key="2">
    <source>
        <dbReference type="Proteomes" id="UP001183629"/>
    </source>
</evidence>
<organism evidence="1 2">
    <name type="scientific">Catenuloplanes niger</name>
    <dbReference type="NCBI Taxonomy" id="587534"/>
    <lineage>
        <taxon>Bacteria</taxon>
        <taxon>Bacillati</taxon>
        <taxon>Actinomycetota</taxon>
        <taxon>Actinomycetes</taxon>
        <taxon>Micromonosporales</taxon>
        <taxon>Micromonosporaceae</taxon>
        <taxon>Catenuloplanes</taxon>
    </lineage>
</organism>
<name>A0AAE3ZJV2_9ACTN</name>
<evidence type="ECO:0008006" key="3">
    <source>
        <dbReference type="Google" id="ProtNLM"/>
    </source>
</evidence>
<dbReference type="EMBL" id="JAVDYC010000001">
    <property type="protein sequence ID" value="MDR7320031.1"/>
    <property type="molecule type" value="Genomic_DNA"/>
</dbReference>
<evidence type="ECO:0000313" key="1">
    <source>
        <dbReference type="EMBL" id="MDR7320031.1"/>
    </source>
</evidence>
<dbReference type="RefSeq" id="WP_310408146.1">
    <property type="nucleotide sequence ID" value="NZ_JAVDYC010000001.1"/>
</dbReference>
<dbReference type="AlphaFoldDB" id="A0AAE3ZJV2"/>
<dbReference type="Proteomes" id="UP001183629">
    <property type="component" value="Unassembled WGS sequence"/>
</dbReference>
<accession>A0AAE3ZJV2</accession>
<sequence length="685" mass="75526">MSEQILADRLYESFRREEQITLILGSGIGADATPGVADVLRLAEQYAVGRSDGGDLTRMLALARARRGDGAPTELYTEYRRIFANWVGGDGFDVIAQQAVLEKYRPPDRLAGPLATHGLWQRVTAELGEDLENDLGSWTLSPAVEALGAVLAGLPGAFDNRVLTTNFDPQLEVAIRTASGRAITTPLDVDGRWDRNNAYDGAVRVFHLHGFWRPVVTGDRTPLVHDPARFARKPTIGPVADLITGDTVCVIGSSDWAGTITSALAEVARHRPVTVLWALHPDDPEGAVRRAEQLRGEGITQVECFAGVDAERLLSGLAARVGVTVVPRTSGPRHRHRHPIWEREFVSHPAATPPDDFLGLIRQLERRFGWQFAPADTGTPSLIFWPVRLRARTSVIHMAQALVAGALATRGASLLVCLDDFGIRDPRVTGAGFEADLRRWIGATAPDLDVEFVSLSEFILQQRESPGVEQLLRPVDPWTVARDFYGEHNPSLYSVLSAIKAVPNVAAHELEPRAWEIVQALLRRNTNRLLTPMTMWAYLHHLLLDRPAHSIMTLGTRDDALFWQQWREMYRFGIAQLYNPHISSLTHKSEMLRWDDAESLREHLAETCAVPGWDADGRYVSWLLQNAVLLPNYLTGTAPPETGGYVLDSWADFMAALDGGAPALAVLADQATLWYRGDPGPSAVS</sequence>
<protein>
    <recommendedName>
        <fullName evidence="3">SIR2-like domain-containing protein</fullName>
    </recommendedName>
</protein>
<reference evidence="1 2" key="1">
    <citation type="submission" date="2023-07" db="EMBL/GenBank/DDBJ databases">
        <title>Sequencing the genomes of 1000 actinobacteria strains.</title>
        <authorList>
            <person name="Klenk H.-P."/>
        </authorList>
    </citation>
    <scope>NUCLEOTIDE SEQUENCE [LARGE SCALE GENOMIC DNA]</scope>
    <source>
        <strain evidence="1 2">DSM 44711</strain>
    </source>
</reference>